<evidence type="ECO:0000256" key="1">
    <source>
        <dbReference type="SAM" id="Phobius"/>
    </source>
</evidence>
<dbReference type="AlphaFoldDB" id="A0A2K8P5X1"/>
<name>A0A2K8P5X1_9MOLU</name>
<gene>
    <name evidence="2" type="ORF">MCOLE_v1c04930</name>
</gene>
<feature type="transmembrane region" description="Helical" evidence="1">
    <location>
        <begin position="93"/>
        <end position="111"/>
    </location>
</feature>
<feature type="transmembrane region" description="Helical" evidence="1">
    <location>
        <begin position="164"/>
        <end position="186"/>
    </location>
</feature>
<keyword evidence="1" id="KW-1133">Transmembrane helix</keyword>
<feature type="transmembrane region" description="Helical" evidence="1">
    <location>
        <begin position="206"/>
        <end position="229"/>
    </location>
</feature>
<dbReference type="OrthoDB" id="388890at2"/>
<keyword evidence="3" id="KW-1185">Reference proteome</keyword>
<accession>A0A2K8P5X1</accession>
<dbReference type="RefSeq" id="WP_100671177.1">
    <property type="nucleotide sequence ID" value="NZ_CP022510.1"/>
</dbReference>
<proteinExistence type="predicted"/>
<keyword evidence="1" id="KW-0812">Transmembrane</keyword>
<dbReference type="EMBL" id="CP024968">
    <property type="protein sequence ID" value="ATZ21005.1"/>
    <property type="molecule type" value="Genomic_DNA"/>
</dbReference>
<keyword evidence="1" id="KW-0472">Membrane</keyword>
<sequence length="246" mass="28589">MKNKIKLTLLLFIAITPIFCVGIDLLMSVIQPDSESGGALTFDQSIINQVIYFSVWTTLITSFWGIAAVLNYFRKNSKRIAWAESDNVMTMVVSYQIVVFLIYTFTFIASRDGIVGFNTWYKVLKSVLEHWILPFVVIGYYILRERESTLTSKEFMKKKAWINCIIPFAYIFFISIRGLMIVKYSDKADWFTPFPYSQLDPTDQPVYLWLPGMISFIALFYFVSSLVNFTSIKLSNKISIKYKFVR</sequence>
<evidence type="ECO:0000313" key="2">
    <source>
        <dbReference type="EMBL" id="ATZ21005.1"/>
    </source>
</evidence>
<feature type="transmembrane region" description="Helical" evidence="1">
    <location>
        <begin position="50"/>
        <end position="73"/>
    </location>
</feature>
<dbReference type="KEGG" id="mcol:MCOLE_v1c04930"/>
<dbReference type="Proteomes" id="UP000232221">
    <property type="component" value="Chromosome"/>
</dbReference>
<feature type="transmembrane region" description="Helical" evidence="1">
    <location>
        <begin position="7"/>
        <end position="30"/>
    </location>
</feature>
<reference evidence="2 3" key="1">
    <citation type="submission" date="2017-11" db="EMBL/GenBank/DDBJ databases">
        <title>Genome sequence of Mesoplasma coleopterae BARC 779 (ATCC 49583).</title>
        <authorList>
            <person name="Lo W.-S."/>
            <person name="Kuo C.-H."/>
        </authorList>
    </citation>
    <scope>NUCLEOTIDE SEQUENCE [LARGE SCALE GENOMIC DNA]</scope>
    <source>
        <strain evidence="2 3">BARC 779</strain>
    </source>
</reference>
<protein>
    <submittedName>
        <fullName evidence="2">Uncharacterized protein</fullName>
    </submittedName>
</protein>
<feature type="transmembrane region" description="Helical" evidence="1">
    <location>
        <begin position="123"/>
        <end position="143"/>
    </location>
</feature>
<organism evidence="2 3">
    <name type="scientific">Mesoplasma coleopterae</name>
    <dbReference type="NCBI Taxonomy" id="324078"/>
    <lineage>
        <taxon>Bacteria</taxon>
        <taxon>Bacillati</taxon>
        <taxon>Mycoplasmatota</taxon>
        <taxon>Mollicutes</taxon>
        <taxon>Entomoplasmatales</taxon>
        <taxon>Entomoplasmataceae</taxon>
        <taxon>Mesoplasma</taxon>
    </lineage>
</organism>
<evidence type="ECO:0000313" key="3">
    <source>
        <dbReference type="Proteomes" id="UP000232221"/>
    </source>
</evidence>